<dbReference type="SUPFAM" id="SSF51445">
    <property type="entry name" value="(Trans)glycosidases"/>
    <property type="match status" value="1"/>
</dbReference>
<dbReference type="InterPro" id="IPR036779">
    <property type="entry name" value="LysM_dom_sf"/>
</dbReference>
<dbReference type="GO" id="GO:0006032">
    <property type="term" value="P:chitin catabolic process"/>
    <property type="evidence" value="ECO:0007669"/>
    <property type="project" value="UniProtKB-KW"/>
</dbReference>
<dbReference type="PROSITE" id="PS50941">
    <property type="entry name" value="CHIT_BIND_I_2"/>
    <property type="match status" value="1"/>
</dbReference>
<dbReference type="PANTHER" id="PTHR47700:SF2">
    <property type="entry name" value="CHITINASE"/>
    <property type="match status" value="1"/>
</dbReference>
<dbReference type="InterPro" id="IPR011583">
    <property type="entry name" value="Chitinase_II/V-like_cat"/>
</dbReference>
<proteinExistence type="predicted"/>
<evidence type="ECO:0000256" key="8">
    <source>
        <dbReference type="PROSITE-ProRule" id="PRU00261"/>
    </source>
</evidence>
<dbReference type="GO" id="GO:0008843">
    <property type="term" value="F:endochitinase activity"/>
    <property type="evidence" value="ECO:0007669"/>
    <property type="project" value="UniProtKB-EC"/>
</dbReference>
<dbReference type="Pfam" id="PF00704">
    <property type="entry name" value="Glyco_hydro_18"/>
    <property type="match status" value="1"/>
</dbReference>
<evidence type="ECO:0000256" key="7">
    <source>
        <dbReference type="ARBA" id="ARBA00023326"/>
    </source>
</evidence>
<accession>A0A8H7PEE7</accession>
<keyword evidence="8" id="KW-1015">Disulfide bond</keyword>
<dbReference type="Pfam" id="PF01476">
    <property type="entry name" value="LysM"/>
    <property type="match status" value="1"/>
</dbReference>
<evidence type="ECO:0000259" key="12">
    <source>
        <dbReference type="PROSITE" id="PS51782"/>
    </source>
</evidence>
<keyword evidence="3 9" id="KW-0378">Hydrolase</keyword>
<dbReference type="GO" id="GO:0008061">
    <property type="term" value="F:chitin binding"/>
    <property type="evidence" value="ECO:0007669"/>
    <property type="project" value="UniProtKB-UniRule"/>
</dbReference>
<dbReference type="InterPro" id="IPR053214">
    <property type="entry name" value="LysM12-like"/>
</dbReference>
<dbReference type="InterPro" id="IPR029070">
    <property type="entry name" value="Chitinase_insertion_sf"/>
</dbReference>
<keyword evidence="2 8" id="KW-0147">Chitin-binding</keyword>
<keyword evidence="15" id="KW-1185">Reference proteome</keyword>
<evidence type="ECO:0000256" key="10">
    <source>
        <dbReference type="SAM" id="SignalP"/>
    </source>
</evidence>
<sequence length="1065" mass="116916">MRKLILLAFISTVSATCTFITQQPGQYCHDLAVRCKISDSDFYKYNPNLKTDCSNLSAGSRVCCNAGGLAPPPNSDGSCANYTVIPNDNCGAIGGHYGLTIDQINNFNFKNTTSFGGTWGFRGCQNLQPGNICISKGTKGPIPGVQKDAQGNPVSCGPTASGNGTNIQCPLKACCNNWGQCGITDDFCKITDPKLNPGVSGCQDNCDISYVKGSAPANFVKVGYYETWNQKWPCLNTRIRDIDLSSYTHVHYSFADILPDYTVYLDQLAKAQFNDFKSLSGVKKIISFGGWGISTSPPTFQHLRLMVQNPDKYVNALVAFVADNNLDGIDIDWEYPGATDIPGIIPGLPSDGPDYLNFLTMLRARLPSSKSISIAAPASYWYLKNFPIVQMSKIIDYIVFMTYDLHGQWDYSIPSLGPHLLSHVNWTETQSMLDIITHAGVASNKVLLGLAKYGRSFQQTDPSCYGPTCKFTGPDSGATPGRCTNTSGYIALAEIKDIISTGTVRKTYIDAGSQILLYGKDQWVSYLTDDQLTSRTNTAKSMNLGGTITWAMDLDSKQAVNTCDMSHVMMIGDLKNTVCSNNDMRSYFVSYILDAIEYWNAHSASYDAGMIAFKKYYNITVAHPTKESYDSVFTTMSNFISALPSGDINEEQMSLLYFYAKRSAVFYQPPKSGNKKRFISFSGSFGAGAGYIELTDMAVEAGAEIGAVTAEATAAAVGSLASLSIPFVGEAVAIGAAIFGVFVGLWNKKSTPVPDSVITLAQSNEQQLDTIKGLILDPNSVADYYSSISSIDYGTDIDPMDYDIIPGPYTKLTSYVLNRINSPYYWNLRKKSTSCKADDQVNINNEQYDQLMTKLTNKNKEKAGTPVYWINFSGRSPGVACNAWFYFSKKMLQGDDISTINTYTRFIAGKDRKYYLDKYDCSKYGKQSQTDRNGVTRQVSIYQKDEFPFAGTYEGMTVAQQEYDVSIACVDGSDNGSDGSYFGQFVDALSIYQPYNDHIVGQSSGARQGPLTDHQAFIIKIHSLPPLDQCPENTLGSTFIRGFAMTPDGTNRRPNVINHFYESIT</sequence>
<dbReference type="Gene3D" id="3.30.60.10">
    <property type="entry name" value="Endochitinase-like"/>
    <property type="match status" value="1"/>
</dbReference>
<dbReference type="InterPro" id="IPR001223">
    <property type="entry name" value="Glyco_hydro18_cat"/>
</dbReference>
<comment type="catalytic activity">
    <reaction evidence="1">
        <text>Random endo-hydrolysis of N-acetyl-beta-D-glucosaminide (1-&gt;4)-beta-linkages in chitin and chitodextrins.</text>
        <dbReference type="EC" id="3.2.1.14"/>
    </reaction>
</comment>
<dbReference type="Gene3D" id="3.20.20.80">
    <property type="entry name" value="Glycosidases"/>
    <property type="match status" value="1"/>
</dbReference>
<feature type="domain" description="LysM" evidence="12">
    <location>
        <begin position="18"/>
        <end position="64"/>
    </location>
</feature>
<reference evidence="14" key="1">
    <citation type="submission" date="2020-12" db="EMBL/GenBank/DDBJ databases">
        <title>Metabolic potential, ecology and presence of endohyphal bacteria is reflected in genomic diversity of Mucoromycotina.</title>
        <authorList>
            <person name="Muszewska A."/>
            <person name="Okrasinska A."/>
            <person name="Steczkiewicz K."/>
            <person name="Drgas O."/>
            <person name="Orlowska M."/>
            <person name="Perlinska-Lenart U."/>
            <person name="Aleksandrzak-Piekarczyk T."/>
            <person name="Szatraj K."/>
            <person name="Zielenkiewicz U."/>
            <person name="Pilsyk S."/>
            <person name="Malc E."/>
            <person name="Mieczkowski P."/>
            <person name="Kruszewska J.S."/>
            <person name="Biernat P."/>
            <person name="Pawlowska J."/>
        </authorList>
    </citation>
    <scope>NUCLEOTIDE SEQUENCE</scope>
    <source>
        <strain evidence="14">WA0000067209</strain>
    </source>
</reference>
<feature type="chain" id="PRO_5034134718" description="Chitinase" evidence="10">
    <location>
        <begin position="16"/>
        <end position="1065"/>
    </location>
</feature>
<dbReference type="InterPro" id="IPR001579">
    <property type="entry name" value="Glyco_hydro_18_chit_AS"/>
</dbReference>
<comment type="caution">
    <text evidence="8">Lacks conserved residue(s) required for the propagation of feature annotation.</text>
</comment>
<protein>
    <recommendedName>
        <fullName evidence="16">Chitinase</fullName>
    </recommendedName>
</protein>
<dbReference type="AlphaFoldDB" id="A0A8H7PEE7"/>
<feature type="domain" description="Chitin-binding type-1" evidence="11">
    <location>
        <begin position="153"/>
        <end position="208"/>
    </location>
</feature>
<evidence type="ECO:0000256" key="6">
    <source>
        <dbReference type="ARBA" id="ARBA00023295"/>
    </source>
</evidence>
<dbReference type="InterPro" id="IPR017853">
    <property type="entry name" value="GH"/>
</dbReference>
<dbReference type="PANTHER" id="PTHR47700">
    <property type="entry name" value="V CHITINASE, PUTATIVE (AFU_ORTHOLOGUE AFUA_6G13720)-RELATED"/>
    <property type="match status" value="1"/>
</dbReference>
<evidence type="ECO:0000259" key="13">
    <source>
        <dbReference type="PROSITE" id="PS51910"/>
    </source>
</evidence>
<feature type="disulfide bond" evidence="8">
    <location>
        <begin position="202"/>
        <end position="206"/>
    </location>
</feature>
<feature type="disulfide bond" evidence="8">
    <location>
        <begin position="174"/>
        <end position="188"/>
    </location>
</feature>
<evidence type="ECO:0000256" key="4">
    <source>
        <dbReference type="ARBA" id="ARBA00023024"/>
    </source>
</evidence>
<evidence type="ECO:0000256" key="3">
    <source>
        <dbReference type="ARBA" id="ARBA00022801"/>
    </source>
</evidence>
<dbReference type="OrthoDB" id="73875at2759"/>
<dbReference type="EMBL" id="JAEPQZ010000017">
    <property type="protein sequence ID" value="KAG2172398.1"/>
    <property type="molecule type" value="Genomic_DNA"/>
</dbReference>
<comment type="caution">
    <text evidence="14">The sequence shown here is derived from an EMBL/GenBank/DDBJ whole genome shotgun (WGS) entry which is preliminary data.</text>
</comment>
<evidence type="ECO:0000256" key="2">
    <source>
        <dbReference type="ARBA" id="ARBA00022669"/>
    </source>
</evidence>
<dbReference type="InterPro" id="IPR018392">
    <property type="entry name" value="LysM"/>
</dbReference>
<dbReference type="PROSITE" id="PS51782">
    <property type="entry name" value="LYSM"/>
    <property type="match status" value="1"/>
</dbReference>
<keyword evidence="10" id="KW-0732">Signal</keyword>
<dbReference type="Gene3D" id="3.10.50.10">
    <property type="match status" value="1"/>
</dbReference>
<evidence type="ECO:0000259" key="11">
    <source>
        <dbReference type="PROSITE" id="PS50941"/>
    </source>
</evidence>
<dbReference type="PROSITE" id="PS01095">
    <property type="entry name" value="GH18_1"/>
    <property type="match status" value="1"/>
</dbReference>
<feature type="disulfide bond" evidence="8">
    <location>
        <begin position="169"/>
        <end position="181"/>
    </location>
</feature>
<dbReference type="InterPro" id="IPR036861">
    <property type="entry name" value="Endochitinase-like_sf"/>
</dbReference>
<evidence type="ECO:0000256" key="1">
    <source>
        <dbReference type="ARBA" id="ARBA00000822"/>
    </source>
</evidence>
<evidence type="ECO:0000256" key="9">
    <source>
        <dbReference type="RuleBase" id="RU000489"/>
    </source>
</evidence>
<dbReference type="GO" id="GO:0000272">
    <property type="term" value="P:polysaccharide catabolic process"/>
    <property type="evidence" value="ECO:0007669"/>
    <property type="project" value="UniProtKB-KW"/>
</dbReference>
<dbReference type="SMART" id="SM00636">
    <property type="entry name" value="Glyco_18"/>
    <property type="match status" value="1"/>
</dbReference>
<feature type="domain" description="GH18" evidence="13">
    <location>
        <begin position="219"/>
        <end position="577"/>
    </location>
</feature>
<evidence type="ECO:0000313" key="14">
    <source>
        <dbReference type="EMBL" id="KAG2172398.1"/>
    </source>
</evidence>
<dbReference type="InterPro" id="IPR001002">
    <property type="entry name" value="Chitin-bd_1"/>
</dbReference>
<name>A0A8H7PEE7_MORIS</name>
<dbReference type="Proteomes" id="UP000654370">
    <property type="component" value="Unassembled WGS sequence"/>
</dbReference>
<keyword evidence="6 9" id="KW-0326">Glycosidase</keyword>
<dbReference type="PROSITE" id="PS51910">
    <property type="entry name" value="GH18_2"/>
    <property type="match status" value="1"/>
</dbReference>
<keyword evidence="7" id="KW-0624">Polysaccharide degradation</keyword>
<feature type="signal peptide" evidence="10">
    <location>
        <begin position="1"/>
        <end position="15"/>
    </location>
</feature>
<dbReference type="SUPFAM" id="SSF54556">
    <property type="entry name" value="Chitinase insertion domain"/>
    <property type="match status" value="1"/>
</dbReference>
<dbReference type="Gene3D" id="3.10.350.10">
    <property type="entry name" value="LysM domain"/>
    <property type="match status" value="2"/>
</dbReference>
<gene>
    <name evidence="14" type="ORF">INT43_004940</name>
</gene>
<dbReference type="SUPFAM" id="SSF57016">
    <property type="entry name" value="Plant lectins/antimicrobial peptides"/>
    <property type="match status" value="1"/>
</dbReference>
<keyword evidence="5" id="KW-0119">Carbohydrate metabolism</keyword>
<organism evidence="14 15">
    <name type="scientific">Mortierella isabellina</name>
    <name type="common">Filamentous fungus</name>
    <name type="synonym">Umbelopsis isabellina</name>
    <dbReference type="NCBI Taxonomy" id="91625"/>
    <lineage>
        <taxon>Eukaryota</taxon>
        <taxon>Fungi</taxon>
        <taxon>Fungi incertae sedis</taxon>
        <taxon>Mucoromycota</taxon>
        <taxon>Mucoromycotina</taxon>
        <taxon>Umbelopsidomycetes</taxon>
        <taxon>Umbelopsidales</taxon>
        <taxon>Umbelopsidaceae</taxon>
        <taxon>Umbelopsis</taxon>
    </lineage>
</organism>
<evidence type="ECO:0000256" key="5">
    <source>
        <dbReference type="ARBA" id="ARBA00023277"/>
    </source>
</evidence>
<evidence type="ECO:0000313" key="15">
    <source>
        <dbReference type="Proteomes" id="UP000654370"/>
    </source>
</evidence>
<keyword evidence="4" id="KW-0146">Chitin degradation</keyword>
<evidence type="ECO:0008006" key="16">
    <source>
        <dbReference type="Google" id="ProtNLM"/>
    </source>
</evidence>